<feature type="transmembrane region" description="Helical" evidence="8">
    <location>
        <begin position="196"/>
        <end position="214"/>
    </location>
</feature>
<feature type="transmembrane region" description="Helical" evidence="8">
    <location>
        <begin position="356"/>
        <end position="378"/>
    </location>
</feature>
<protein>
    <submittedName>
        <fullName evidence="10">PPP family 3-phenylpropionic acid transporter</fullName>
    </submittedName>
</protein>
<dbReference type="Gene3D" id="1.20.1250.20">
    <property type="entry name" value="MFS general substrate transporter like domains"/>
    <property type="match status" value="2"/>
</dbReference>
<feature type="transmembrane region" description="Helical" evidence="8">
    <location>
        <begin position="94"/>
        <end position="112"/>
    </location>
</feature>
<feature type="transmembrane region" description="Helical" evidence="8">
    <location>
        <begin position="329"/>
        <end position="350"/>
    </location>
</feature>
<keyword evidence="7 8" id="KW-0472">Membrane</keyword>
<keyword evidence="5 8" id="KW-0812">Transmembrane</keyword>
<dbReference type="Pfam" id="PF12832">
    <property type="entry name" value="MFS_1_like"/>
    <property type="match status" value="1"/>
</dbReference>
<keyword evidence="2" id="KW-0813">Transport</keyword>
<dbReference type="EMBL" id="SOQX01000006">
    <property type="protein sequence ID" value="TDY00020.1"/>
    <property type="molecule type" value="Genomic_DNA"/>
</dbReference>
<organism evidence="10 11">
    <name type="scientific">Thiohalophilus thiocyanatoxydans</name>
    <dbReference type="NCBI Taxonomy" id="381308"/>
    <lineage>
        <taxon>Bacteria</taxon>
        <taxon>Pseudomonadati</taxon>
        <taxon>Pseudomonadota</taxon>
        <taxon>Gammaproteobacteria</taxon>
        <taxon>Thiohalomonadales</taxon>
        <taxon>Thiohalophilaceae</taxon>
        <taxon>Thiohalophilus</taxon>
    </lineage>
</organism>
<accession>A0A4R8ILS8</accession>
<comment type="subcellular location">
    <subcellularLocation>
        <location evidence="1">Cell inner membrane</location>
        <topology evidence="1">Multi-pass membrane protein</topology>
    </subcellularLocation>
</comment>
<comment type="caution">
    <text evidence="10">The sequence shown here is derived from an EMBL/GenBank/DDBJ whole genome shotgun (WGS) entry which is preliminary data.</text>
</comment>
<dbReference type="AlphaFoldDB" id="A0A4R8ILS8"/>
<feature type="transmembrane region" description="Helical" evidence="8">
    <location>
        <begin position="234"/>
        <end position="254"/>
    </location>
</feature>
<feature type="transmembrane region" description="Helical" evidence="8">
    <location>
        <begin position="12"/>
        <end position="31"/>
    </location>
</feature>
<dbReference type="InterPro" id="IPR026032">
    <property type="entry name" value="HcaT-like"/>
</dbReference>
<evidence type="ECO:0000256" key="8">
    <source>
        <dbReference type="SAM" id="Phobius"/>
    </source>
</evidence>
<evidence type="ECO:0000313" key="11">
    <source>
        <dbReference type="Proteomes" id="UP000294914"/>
    </source>
</evidence>
<dbReference type="PANTHER" id="PTHR23522:SF10">
    <property type="entry name" value="3-PHENYLPROPIONIC ACID TRANSPORTER-RELATED"/>
    <property type="match status" value="1"/>
</dbReference>
<evidence type="ECO:0000259" key="9">
    <source>
        <dbReference type="PROSITE" id="PS50850"/>
    </source>
</evidence>
<dbReference type="InterPro" id="IPR024989">
    <property type="entry name" value="MFS_assoc_dom"/>
</dbReference>
<name>A0A4R8ILS8_9GAMM</name>
<keyword evidence="4" id="KW-0997">Cell inner membrane</keyword>
<feature type="transmembrane region" description="Helical" evidence="8">
    <location>
        <begin position="291"/>
        <end position="317"/>
    </location>
</feature>
<gene>
    <name evidence="10" type="ORF">EDC23_2181</name>
</gene>
<keyword evidence="11" id="KW-1185">Reference proteome</keyword>
<feature type="transmembrane region" description="Helical" evidence="8">
    <location>
        <begin position="72"/>
        <end position="88"/>
    </location>
</feature>
<dbReference type="Proteomes" id="UP000294914">
    <property type="component" value="Unassembled WGS sequence"/>
</dbReference>
<dbReference type="SUPFAM" id="SSF103473">
    <property type="entry name" value="MFS general substrate transporter"/>
    <property type="match status" value="1"/>
</dbReference>
<dbReference type="PANTHER" id="PTHR23522">
    <property type="entry name" value="BLL5896 PROTEIN"/>
    <property type="match status" value="1"/>
</dbReference>
<feature type="transmembrane region" description="Helical" evidence="8">
    <location>
        <begin position="37"/>
        <end position="60"/>
    </location>
</feature>
<dbReference type="PROSITE" id="PS50850">
    <property type="entry name" value="MFS"/>
    <property type="match status" value="1"/>
</dbReference>
<reference evidence="10 11" key="1">
    <citation type="submission" date="2019-03" db="EMBL/GenBank/DDBJ databases">
        <title>Genomic Encyclopedia of Type Strains, Phase IV (KMG-IV): sequencing the most valuable type-strain genomes for metagenomic binning, comparative biology and taxonomic classification.</title>
        <authorList>
            <person name="Goeker M."/>
        </authorList>
    </citation>
    <scope>NUCLEOTIDE SEQUENCE [LARGE SCALE GENOMIC DNA]</scope>
    <source>
        <strain evidence="10 11">DSM 16326</strain>
    </source>
</reference>
<sequence length="388" mass="42892">MSSKAPYWRLSAFYLFYFASLGALVPYWGLYLKSLGYEAAAIGTIMGLVMATKIVSPNIWGWIADHTGKRMAIVQLGSLLALLTFTGVYVSSDFWWLVLVMAVFSFFWNAALPQFEATTFNHLVGQVHRYSSIRLWGSVGFIVTVWVIGSTLEGEAIRWLPHVLLFLFAGIWLSSVVVPEDAAGHMPLDHQPLRQVLAKPAVAGLLIACFLMQASHGPYYTFYSIYLEEAGYSLNKIGLLWALGVLAEVAVFLVMHRMVPRFGLRWLLMLSLLLATLRWVLIGLFPQWVGIMIFAQLLHAATFGIYHAAAIQMIHLFFSGRHQGKGQALYSSLSFGAGGAAGSFYSGYLYDLGGPVVMYSLAAALSLIGMLVIYIFVYPPADESIAVK</sequence>
<dbReference type="OrthoDB" id="9150135at2"/>
<feature type="transmembrane region" description="Helical" evidence="8">
    <location>
        <begin position="133"/>
        <end position="152"/>
    </location>
</feature>
<evidence type="ECO:0000256" key="4">
    <source>
        <dbReference type="ARBA" id="ARBA00022519"/>
    </source>
</evidence>
<evidence type="ECO:0000256" key="1">
    <source>
        <dbReference type="ARBA" id="ARBA00004429"/>
    </source>
</evidence>
<dbReference type="GO" id="GO:0015528">
    <property type="term" value="F:lactose:proton symporter activity"/>
    <property type="evidence" value="ECO:0007669"/>
    <property type="project" value="TreeGrafter"/>
</dbReference>
<evidence type="ECO:0000256" key="6">
    <source>
        <dbReference type="ARBA" id="ARBA00022989"/>
    </source>
</evidence>
<keyword evidence="3" id="KW-1003">Cell membrane</keyword>
<dbReference type="PIRSF" id="PIRSF004925">
    <property type="entry name" value="HcaT"/>
    <property type="match status" value="1"/>
</dbReference>
<dbReference type="RefSeq" id="WP_134084415.1">
    <property type="nucleotide sequence ID" value="NZ_SOQX01000006.1"/>
</dbReference>
<dbReference type="NCBIfam" id="NF037955">
    <property type="entry name" value="mfs"/>
    <property type="match status" value="1"/>
</dbReference>
<evidence type="ECO:0000256" key="5">
    <source>
        <dbReference type="ARBA" id="ARBA00022692"/>
    </source>
</evidence>
<keyword evidence="6 8" id="KW-1133">Transmembrane helix</keyword>
<dbReference type="GO" id="GO:0030395">
    <property type="term" value="F:lactose binding"/>
    <property type="evidence" value="ECO:0007669"/>
    <property type="project" value="TreeGrafter"/>
</dbReference>
<evidence type="ECO:0000256" key="2">
    <source>
        <dbReference type="ARBA" id="ARBA00022448"/>
    </source>
</evidence>
<dbReference type="InterPro" id="IPR020846">
    <property type="entry name" value="MFS_dom"/>
</dbReference>
<evidence type="ECO:0000256" key="7">
    <source>
        <dbReference type="ARBA" id="ARBA00023136"/>
    </source>
</evidence>
<proteinExistence type="predicted"/>
<dbReference type="InterPro" id="IPR036259">
    <property type="entry name" value="MFS_trans_sf"/>
</dbReference>
<evidence type="ECO:0000256" key="3">
    <source>
        <dbReference type="ARBA" id="ARBA00022475"/>
    </source>
</evidence>
<feature type="transmembrane region" description="Helical" evidence="8">
    <location>
        <begin position="266"/>
        <end position="285"/>
    </location>
</feature>
<evidence type="ECO:0000313" key="10">
    <source>
        <dbReference type="EMBL" id="TDY00020.1"/>
    </source>
</evidence>
<dbReference type="GO" id="GO:0005886">
    <property type="term" value="C:plasma membrane"/>
    <property type="evidence" value="ECO:0007669"/>
    <property type="project" value="UniProtKB-SubCell"/>
</dbReference>
<feature type="transmembrane region" description="Helical" evidence="8">
    <location>
        <begin position="164"/>
        <end position="184"/>
    </location>
</feature>
<feature type="domain" description="Major facilitator superfamily (MFS) profile" evidence="9">
    <location>
        <begin position="201"/>
        <end position="388"/>
    </location>
</feature>